<keyword evidence="2" id="KW-1185">Reference proteome</keyword>
<dbReference type="Gramene" id="C.cajan_14618.t">
    <property type="protein sequence ID" value="C.cajan_14618.t.cds1"/>
    <property type="gene ID" value="C.cajan_14618"/>
</dbReference>
<name>A0A151SXT7_CAJCA</name>
<gene>
    <name evidence="1" type="ORF">KK1_015048</name>
</gene>
<dbReference type="OMA" id="NSLWIRI"/>
<dbReference type="EMBL" id="CM003612">
    <property type="protein sequence ID" value="KYP59612.1"/>
    <property type="molecule type" value="Genomic_DNA"/>
</dbReference>
<protein>
    <recommendedName>
        <fullName evidence="3">No apical meristem-associated C-terminal domain-containing protein</fullName>
    </recommendedName>
</protein>
<dbReference type="AlphaFoldDB" id="A0A151SXT7"/>
<accession>A0A151SXT7</accession>
<dbReference type="Proteomes" id="UP000075243">
    <property type="component" value="Chromosome 10"/>
</dbReference>
<reference evidence="1 2" key="1">
    <citation type="journal article" date="2012" name="Nat. Biotechnol.">
        <title>Draft genome sequence of pigeonpea (Cajanus cajan), an orphan legume crop of resource-poor farmers.</title>
        <authorList>
            <person name="Varshney R.K."/>
            <person name="Chen W."/>
            <person name="Li Y."/>
            <person name="Bharti A.K."/>
            <person name="Saxena R.K."/>
            <person name="Schlueter J.A."/>
            <person name="Donoghue M.T."/>
            <person name="Azam S."/>
            <person name="Fan G."/>
            <person name="Whaley A.M."/>
            <person name="Farmer A.D."/>
            <person name="Sheridan J."/>
            <person name="Iwata A."/>
            <person name="Tuteja R."/>
            <person name="Penmetsa R.V."/>
            <person name="Wu W."/>
            <person name="Upadhyaya H.D."/>
            <person name="Yang S.P."/>
            <person name="Shah T."/>
            <person name="Saxena K.B."/>
            <person name="Michael T."/>
            <person name="McCombie W.R."/>
            <person name="Yang B."/>
            <person name="Zhang G."/>
            <person name="Yang H."/>
            <person name="Wang J."/>
            <person name="Spillane C."/>
            <person name="Cook D.R."/>
            <person name="May G.D."/>
            <person name="Xu X."/>
            <person name="Jackson S.A."/>
        </authorList>
    </citation>
    <scope>NUCLEOTIDE SEQUENCE [LARGE SCALE GENOMIC DNA]</scope>
    <source>
        <strain evidence="2">cv. Asha</strain>
    </source>
</reference>
<evidence type="ECO:0000313" key="2">
    <source>
        <dbReference type="Proteomes" id="UP000075243"/>
    </source>
</evidence>
<evidence type="ECO:0008006" key="3">
    <source>
        <dbReference type="Google" id="ProtNLM"/>
    </source>
</evidence>
<dbReference type="STRING" id="3821.A0A151SXT7"/>
<dbReference type="PANTHER" id="PTHR45023:SF4">
    <property type="entry name" value="GLYCINE-RICH PROTEIN-RELATED"/>
    <property type="match status" value="1"/>
</dbReference>
<proteinExistence type="predicted"/>
<organism evidence="1 2">
    <name type="scientific">Cajanus cajan</name>
    <name type="common">Pigeon pea</name>
    <name type="synonym">Cajanus indicus</name>
    <dbReference type="NCBI Taxonomy" id="3821"/>
    <lineage>
        <taxon>Eukaryota</taxon>
        <taxon>Viridiplantae</taxon>
        <taxon>Streptophyta</taxon>
        <taxon>Embryophyta</taxon>
        <taxon>Tracheophyta</taxon>
        <taxon>Spermatophyta</taxon>
        <taxon>Magnoliopsida</taxon>
        <taxon>eudicotyledons</taxon>
        <taxon>Gunneridae</taxon>
        <taxon>Pentapetalae</taxon>
        <taxon>rosids</taxon>
        <taxon>fabids</taxon>
        <taxon>Fabales</taxon>
        <taxon>Fabaceae</taxon>
        <taxon>Papilionoideae</taxon>
        <taxon>50 kb inversion clade</taxon>
        <taxon>NPAAA clade</taxon>
        <taxon>indigoferoid/millettioid clade</taxon>
        <taxon>Phaseoleae</taxon>
        <taxon>Cajanus</taxon>
    </lineage>
</organism>
<sequence>MEEDNLLIQSWFNISKDPILVVDRIENSLWIRIKENYNNNHNQFLKRKPCQLKNWFQINKVVQLFVGCYKQACDKKKKSGNSEKDIMANAYKIYSQDVGDKFNFEHA</sequence>
<evidence type="ECO:0000313" key="1">
    <source>
        <dbReference type="EMBL" id="KYP59612.1"/>
    </source>
</evidence>
<dbReference type="PANTHER" id="PTHR45023">
    <property type="match status" value="1"/>
</dbReference>